<feature type="signal peptide" evidence="5">
    <location>
        <begin position="1"/>
        <end position="19"/>
    </location>
</feature>
<name>A0A1I8AE64_9BILA</name>
<dbReference type="PANTHER" id="PTHR12274">
    <property type="entry name" value="GRANULIN"/>
    <property type="match status" value="1"/>
</dbReference>
<evidence type="ECO:0000256" key="4">
    <source>
        <dbReference type="ARBA" id="ARBA00023157"/>
    </source>
</evidence>
<comment type="similarity">
    <text evidence="2">Belongs to the granulin family.</text>
</comment>
<sequence length="87" mass="9509">MSAPLFIFCLLTGVVLINSYGKDQQVCGDDEGVCEIYETCCPMKNGTFGCCPFIYAICCKNFNSCCQSGFECNDETKSCVRMKPGGQ</sequence>
<evidence type="ECO:0000256" key="3">
    <source>
        <dbReference type="ARBA" id="ARBA00022525"/>
    </source>
</evidence>
<comment type="subcellular location">
    <subcellularLocation>
        <location evidence="1">Secreted</location>
    </subcellularLocation>
</comment>
<dbReference type="InterPro" id="IPR039036">
    <property type="entry name" value="Granulin_fam"/>
</dbReference>
<protein>
    <submittedName>
        <fullName evidence="8">GRANULINS domain-containing protein</fullName>
    </submittedName>
</protein>
<feature type="domain" description="Granulins" evidence="6">
    <location>
        <begin position="27"/>
        <end position="79"/>
    </location>
</feature>
<dbReference type="SMART" id="SM00277">
    <property type="entry name" value="GRAN"/>
    <property type="match status" value="1"/>
</dbReference>
<evidence type="ECO:0000313" key="8">
    <source>
        <dbReference type="WBParaSite" id="L893_g4808.t1"/>
    </source>
</evidence>
<evidence type="ECO:0000256" key="1">
    <source>
        <dbReference type="ARBA" id="ARBA00004613"/>
    </source>
</evidence>
<keyword evidence="4" id="KW-1015">Disulfide bond</keyword>
<evidence type="ECO:0000313" key="7">
    <source>
        <dbReference type="Proteomes" id="UP000095287"/>
    </source>
</evidence>
<keyword evidence="5" id="KW-0732">Signal</keyword>
<dbReference type="Pfam" id="PF00396">
    <property type="entry name" value="Granulin"/>
    <property type="match status" value="1"/>
</dbReference>
<reference evidence="8" key="1">
    <citation type="submission" date="2016-11" db="UniProtKB">
        <authorList>
            <consortium name="WormBaseParasite"/>
        </authorList>
    </citation>
    <scope>IDENTIFICATION</scope>
</reference>
<evidence type="ECO:0000256" key="2">
    <source>
        <dbReference type="ARBA" id="ARBA00010093"/>
    </source>
</evidence>
<dbReference type="Gene3D" id="2.10.25.160">
    <property type="entry name" value="Granulin"/>
    <property type="match status" value="1"/>
</dbReference>
<evidence type="ECO:0000259" key="6">
    <source>
        <dbReference type="SMART" id="SM00277"/>
    </source>
</evidence>
<accession>A0A1I8AE64</accession>
<dbReference type="AlphaFoldDB" id="A0A1I8AE64"/>
<dbReference type="GO" id="GO:0005576">
    <property type="term" value="C:extracellular region"/>
    <property type="evidence" value="ECO:0007669"/>
    <property type="project" value="UniProtKB-SubCell"/>
</dbReference>
<dbReference type="Proteomes" id="UP000095287">
    <property type="component" value="Unplaced"/>
</dbReference>
<feature type="chain" id="PRO_5009314523" evidence="5">
    <location>
        <begin position="20"/>
        <end position="87"/>
    </location>
</feature>
<dbReference type="InterPro" id="IPR000118">
    <property type="entry name" value="Granulin"/>
</dbReference>
<keyword evidence="3" id="KW-0964">Secreted</keyword>
<dbReference type="SUPFAM" id="SSF57277">
    <property type="entry name" value="Granulin repeat"/>
    <property type="match status" value="1"/>
</dbReference>
<organism evidence="7 8">
    <name type="scientific">Steinernema glaseri</name>
    <dbReference type="NCBI Taxonomy" id="37863"/>
    <lineage>
        <taxon>Eukaryota</taxon>
        <taxon>Metazoa</taxon>
        <taxon>Ecdysozoa</taxon>
        <taxon>Nematoda</taxon>
        <taxon>Chromadorea</taxon>
        <taxon>Rhabditida</taxon>
        <taxon>Tylenchina</taxon>
        <taxon>Panagrolaimomorpha</taxon>
        <taxon>Strongyloidoidea</taxon>
        <taxon>Steinernematidae</taxon>
        <taxon>Steinernema</taxon>
    </lineage>
</organism>
<dbReference type="WBParaSite" id="L893_g4808.t1">
    <property type="protein sequence ID" value="L893_g4808.t1"/>
    <property type="gene ID" value="L893_g4808"/>
</dbReference>
<keyword evidence="7" id="KW-1185">Reference proteome</keyword>
<proteinExistence type="inferred from homology"/>
<dbReference type="InterPro" id="IPR037277">
    <property type="entry name" value="Granulin_sf"/>
</dbReference>
<evidence type="ECO:0000256" key="5">
    <source>
        <dbReference type="SAM" id="SignalP"/>
    </source>
</evidence>
<dbReference type="PANTHER" id="PTHR12274:SF3">
    <property type="entry name" value="PROGRANULIN"/>
    <property type="match status" value="1"/>
</dbReference>